<feature type="region of interest" description="Disordered" evidence="1">
    <location>
        <begin position="240"/>
        <end position="264"/>
    </location>
</feature>
<comment type="caution">
    <text evidence="2">The sequence shown here is derived from an EMBL/GenBank/DDBJ whole genome shotgun (WGS) entry which is preliminary data.</text>
</comment>
<evidence type="ECO:0000313" key="2">
    <source>
        <dbReference type="EMBL" id="CAD8124967.1"/>
    </source>
</evidence>
<name>A0A8S1RB59_9CILI</name>
<accession>A0A8S1RB59</accession>
<dbReference type="AlphaFoldDB" id="A0A8S1RB59"/>
<feature type="region of interest" description="Disordered" evidence="1">
    <location>
        <begin position="174"/>
        <end position="219"/>
    </location>
</feature>
<dbReference type="Proteomes" id="UP000692954">
    <property type="component" value="Unassembled WGS sequence"/>
</dbReference>
<reference evidence="2" key="1">
    <citation type="submission" date="2021-01" db="EMBL/GenBank/DDBJ databases">
        <authorList>
            <consortium name="Genoscope - CEA"/>
            <person name="William W."/>
        </authorList>
    </citation>
    <scope>NUCLEOTIDE SEQUENCE</scope>
</reference>
<organism evidence="2 3">
    <name type="scientific">Paramecium sonneborni</name>
    <dbReference type="NCBI Taxonomy" id="65129"/>
    <lineage>
        <taxon>Eukaryota</taxon>
        <taxon>Sar</taxon>
        <taxon>Alveolata</taxon>
        <taxon>Ciliophora</taxon>
        <taxon>Intramacronucleata</taxon>
        <taxon>Oligohymenophorea</taxon>
        <taxon>Peniculida</taxon>
        <taxon>Parameciidae</taxon>
        <taxon>Paramecium</taxon>
    </lineage>
</organism>
<keyword evidence="3" id="KW-1185">Reference proteome</keyword>
<gene>
    <name evidence="2" type="ORF">PSON_ATCC_30995.1.T1550045</name>
</gene>
<evidence type="ECO:0000256" key="1">
    <source>
        <dbReference type="SAM" id="MobiDB-lite"/>
    </source>
</evidence>
<feature type="compositionally biased region" description="Polar residues" evidence="1">
    <location>
        <begin position="179"/>
        <end position="219"/>
    </location>
</feature>
<evidence type="ECO:0000313" key="3">
    <source>
        <dbReference type="Proteomes" id="UP000692954"/>
    </source>
</evidence>
<sequence>MNYNKLIILSEQTKNNKKKLQQFLITHDIEINKDTLEAVVKIKMEKNENEYLKQIQSKIMYYQKQLASLQQFKGINYELKQKQKEKYQNQLDELHNIEEICQRSDKFSEQLKSLFYVCVHYHYLQNIFVSQDIKLEEIIEIFKMVFFNLQTTTNKDQKVLQFCLQHYKTLQKSKEQSGHSKNVSIDTKSQSSGYSKGNENKTPSRSTTPKKQQLNNKSIVELSTPQLKNYYTQMLRKMNINNPRPSIEKNAPIQKENKKTNFRV</sequence>
<proteinExistence type="predicted"/>
<dbReference type="OrthoDB" id="297954at2759"/>
<dbReference type="EMBL" id="CAJJDN010000155">
    <property type="protein sequence ID" value="CAD8124967.1"/>
    <property type="molecule type" value="Genomic_DNA"/>
</dbReference>
<protein>
    <submittedName>
        <fullName evidence="2">Uncharacterized protein</fullName>
    </submittedName>
</protein>
<feature type="compositionally biased region" description="Basic and acidic residues" evidence="1">
    <location>
        <begin position="255"/>
        <end position="264"/>
    </location>
</feature>